<dbReference type="Gene3D" id="2.170.140.10">
    <property type="entry name" value="Chitin binding domain"/>
    <property type="match status" value="2"/>
</dbReference>
<organism evidence="3 4">
    <name type="scientific">Owenia fusiformis</name>
    <name type="common">Polychaete worm</name>
    <dbReference type="NCBI Taxonomy" id="6347"/>
    <lineage>
        <taxon>Eukaryota</taxon>
        <taxon>Metazoa</taxon>
        <taxon>Spiralia</taxon>
        <taxon>Lophotrochozoa</taxon>
        <taxon>Annelida</taxon>
        <taxon>Polychaeta</taxon>
        <taxon>Sedentaria</taxon>
        <taxon>Canalipalpata</taxon>
        <taxon>Sabellida</taxon>
        <taxon>Oweniida</taxon>
        <taxon>Oweniidae</taxon>
        <taxon>Owenia</taxon>
    </lineage>
</organism>
<dbReference type="SMART" id="SM00494">
    <property type="entry name" value="ChtBD2"/>
    <property type="match status" value="2"/>
</dbReference>
<name>A0A8S4Q891_OWEFU</name>
<gene>
    <name evidence="3" type="ORF">OFUS_LOCUS25424</name>
</gene>
<dbReference type="GO" id="GO:0005576">
    <property type="term" value="C:extracellular region"/>
    <property type="evidence" value="ECO:0007669"/>
    <property type="project" value="InterPro"/>
</dbReference>
<dbReference type="SUPFAM" id="SSF57625">
    <property type="entry name" value="Invertebrate chitin-binding proteins"/>
    <property type="match status" value="2"/>
</dbReference>
<accession>A0A8S4Q891</accession>
<sequence length="180" mass="20241">MMKYKIAIFAISCFMLCGVSAQYQNCTGREDGIYKQLSCTRYVECIDEVETISNCAQGEVFDIIDRRCEPSRKVSPPCGDKMNCTGLANDRYPYYDRNCTWYYTCRNEKMIGIAQECVPGAVFDYDRQACTYASDVCPPCGTGDGFVVNPCTTDSPQYKVKAKIDKMTPQNALPFGKTEN</sequence>
<feature type="domain" description="Chitin-binding type-2" evidence="2">
    <location>
        <begin position="81"/>
        <end position="139"/>
    </location>
</feature>
<evidence type="ECO:0000313" key="3">
    <source>
        <dbReference type="EMBL" id="CAH1801653.1"/>
    </source>
</evidence>
<protein>
    <recommendedName>
        <fullName evidence="2">Chitin-binding type-2 domain-containing protein</fullName>
    </recommendedName>
</protein>
<reference evidence="3" key="1">
    <citation type="submission" date="2022-03" db="EMBL/GenBank/DDBJ databases">
        <authorList>
            <person name="Martin C."/>
        </authorList>
    </citation>
    <scope>NUCLEOTIDE SEQUENCE</scope>
</reference>
<dbReference type="InterPro" id="IPR036508">
    <property type="entry name" value="Chitin-bd_dom_sf"/>
</dbReference>
<dbReference type="EMBL" id="CAIIXF020000012">
    <property type="protein sequence ID" value="CAH1801653.1"/>
    <property type="molecule type" value="Genomic_DNA"/>
</dbReference>
<keyword evidence="4" id="KW-1185">Reference proteome</keyword>
<proteinExistence type="predicted"/>
<feature type="chain" id="PRO_5035842964" description="Chitin-binding type-2 domain-containing protein" evidence="1">
    <location>
        <begin position="22"/>
        <end position="180"/>
    </location>
</feature>
<dbReference type="Pfam" id="PF01607">
    <property type="entry name" value="CBM_14"/>
    <property type="match status" value="2"/>
</dbReference>
<keyword evidence="1" id="KW-0732">Signal</keyword>
<feature type="signal peptide" evidence="1">
    <location>
        <begin position="1"/>
        <end position="21"/>
    </location>
</feature>
<evidence type="ECO:0000259" key="2">
    <source>
        <dbReference type="PROSITE" id="PS50940"/>
    </source>
</evidence>
<evidence type="ECO:0000313" key="4">
    <source>
        <dbReference type="Proteomes" id="UP000749559"/>
    </source>
</evidence>
<feature type="domain" description="Chitin-binding type-2" evidence="2">
    <location>
        <begin position="23"/>
        <end position="80"/>
    </location>
</feature>
<dbReference type="InterPro" id="IPR002557">
    <property type="entry name" value="Chitin-bd_dom"/>
</dbReference>
<dbReference type="OrthoDB" id="6020543at2759"/>
<dbReference type="Proteomes" id="UP000749559">
    <property type="component" value="Unassembled WGS sequence"/>
</dbReference>
<dbReference type="PROSITE" id="PS50940">
    <property type="entry name" value="CHIT_BIND_II"/>
    <property type="match status" value="2"/>
</dbReference>
<dbReference type="AlphaFoldDB" id="A0A8S4Q891"/>
<evidence type="ECO:0000256" key="1">
    <source>
        <dbReference type="SAM" id="SignalP"/>
    </source>
</evidence>
<comment type="caution">
    <text evidence="3">The sequence shown here is derived from an EMBL/GenBank/DDBJ whole genome shotgun (WGS) entry which is preliminary data.</text>
</comment>
<dbReference type="GO" id="GO:0008061">
    <property type="term" value="F:chitin binding"/>
    <property type="evidence" value="ECO:0007669"/>
    <property type="project" value="InterPro"/>
</dbReference>